<dbReference type="Proteomes" id="UP000316426">
    <property type="component" value="Chromosome"/>
</dbReference>
<name>A0A518K6C1_9BACT</name>
<evidence type="ECO:0000259" key="2">
    <source>
        <dbReference type="Pfam" id="PF13448"/>
    </source>
</evidence>
<reference evidence="3 4" key="1">
    <citation type="submission" date="2019-02" db="EMBL/GenBank/DDBJ databases">
        <title>Deep-cultivation of Planctomycetes and their phenomic and genomic characterization uncovers novel biology.</title>
        <authorList>
            <person name="Wiegand S."/>
            <person name="Jogler M."/>
            <person name="Boedeker C."/>
            <person name="Pinto D."/>
            <person name="Vollmers J."/>
            <person name="Rivas-Marin E."/>
            <person name="Kohn T."/>
            <person name="Peeters S.H."/>
            <person name="Heuer A."/>
            <person name="Rast P."/>
            <person name="Oberbeckmann S."/>
            <person name="Bunk B."/>
            <person name="Jeske O."/>
            <person name="Meyerdierks A."/>
            <person name="Storesund J.E."/>
            <person name="Kallscheuer N."/>
            <person name="Luecker S."/>
            <person name="Lage O.M."/>
            <person name="Pohl T."/>
            <person name="Merkel B.J."/>
            <person name="Hornburger P."/>
            <person name="Mueller R.-W."/>
            <person name="Bruemmer F."/>
            <person name="Labrenz M."/>
            <person name="Spormann A.M."/>
            <person name="Op den Camp H."/>
            <person name="Overmann J."/>
            <person name="Amann R."/>
            <person name="Jetten M.S.M."/>
            <person name="Mascher T."/>
            <person name="Medema M.H."/>
            <person name="Devos D.P."/>
            <person name="Kaster A.-K."/>
            <person name="Ovreas L."/>
            <person name="Rohde M."/>
            <person name="Galperin M.Y."/>
            <person name="Jogler C."/>
        </authorList>
    </citation>
    <scope>NUCLEOTIDE SEQUENCE [LARGE SCALE GENOMIC DNA]</scope>
    <source>
        <strain evidence="3 4">Spa11</strain>
    </source>
</reference>
<gene>
    <name evidence="3" type="ORF">Spa11_15380</name>
</gene>
<protein>
    <recommendedName>
        <fullName evidence="2">DUF4114 domain-containing protein</fullName>
    </recommendedName>
</protein>
<feature type="domain" description="DUF4114" evidence="2">
    <location>
        <begin position="182"/>
        <end position="252"/>
    </location>
</feature>
<evidence type="ECO:0000256" key="1">
    <source>
        <dbReference type="SAM" id="SignalP"/>
    </source>
</evidence>
<keyword evidence="1" id="KW-0732">Signal</keyword>
<feature type="chain" id="PRO_5021998842" description="DUF4114 domain-containing protein" evidence="1">
    <location>
        <begin position="29"/>
        <end position="266"/>
    </location>
</feature>
<evidence type="ECO:0000313" key="4">
    <source>
        <dbReference type="Proteomes" id="UP000316426"/>
    </source>
</evidence>
<feature type="signal peptide" evidence="1">
    <location>
        <begin position="1"/>
        <end position="28"/>
    </location>
</feature>
<evidence type="ECO:0000313" key="3">
    <source>
        <dbReference type="EMBL" id="QDV73342.1"/>
    </source>
</evidence>
<dbReference type="AlphaFoldDB" id="A0A518K6C1"/>
<dbReference type="Pfam" id="PF13448">
    <property type="entry name" value="DUF4114"/>
    <property type="match status" value="1"/>
</dbReference>
<keyword evidence="4" id="KW-1185">Reference proteome</keyword>
<dbReference type="RefSeq" id="WP_145110141.1">
    <property type="nucleotide sequence ID" value="NZ_CP036349.1"/>
</dbReference>
<dbReference type="KEGG" id="bmei:Spa11_15380"/>
<dbReference type="InterPro" id="IPR025193">
    <property type="entry name" value="DUF4114"/>
</dbReference>
<sequence precursor="true">MSAPRSLRAAAAASLTLCWLVGPTTVEADWGGGGGDCTGCVCEGDADQKDVQSSFRVFGMNIAGLVQESGSDQRACEFNQEILPGANALVEANLKEGVQFLAVGVTRLDEDALYLLRDSDRPVRVYFINEGAGYRNTLGYSTSLAGSTSPGSRHIIFPDVSNGNIGGPVILQNGDWVELGDFQAGTQFEFFIVRDAVNGGRHVFTNKDHLNPDGIQHLAAWLLGDRYVLLGFEDLLNGGDLDYNDVVCVVDLSPDLGPGPQGLLPR</sequence>
<proteinExistence type="predicted"/>
<organism evidence="3 4">
    <name type="scientific">Botrimarina mediterranea</name>
    <dbReference type="NCBI Taxonomy" id="2528022"/>
    <lineage>
        <taxon>Bacteria</taxon>
        <taxon>Pseudomonadati</taxon>
        <taxon>Planctomycetota</taxon>
        <taxon>Planctomycetia</taxon>
        <taxon>Pirellulales</taxon>
        <taxon>Lacipirellulaceae</taxon>
        <taxon>Botrimarina</taxon>
    </lineage>
</organism>
<dbReference type="EMBL" id="CP036349">
    <property type="protein sequence ID" value="QDV73342.1"/>
    <property type="molecule type" value="Genomic_DNA"/>
</dbReference>
<accession>A0A518K6C1</accession>